<dbReference type="Pfam" id="PF13715">
    <property type="entry name" value="CarbopepD_reg_2"/>
    <property type="match status" value="1"/>
</dbReference>
<dbReference type="PANTHER" id="PTHR30069">
    <property type="entry name" value="TONB-DEPENDENT OUTER MEMBRANE RECEPTOR"/>
    <property type="match status" value="1"/>
</dbReference>
<dbReference type="NCBIfam" id="TIGR04057">
    <property type="entry name" value="SusC_RagA_signa"/>
    <property type="match status" value="1"/>
</dbReference>
<dbReference type="PANTHER" id="PTHR30069:SF29">
    <property type="entry name" value="HEMOGLOBIN AND HEMOGLOBIN-HAPTOGLOBIN-BINDING PROTEIN 1-RELATED"/>
    <property type="match status" value="1"/>
</dbReference>
<comment type="subcellular location">
    <subcellularLocation>
        <location evidence="2">Cell outer membrane</location>
        <topology evidence="2">Multi-pass membrane protein</topology>
    </subcellularLocation>
</comment>
<dbReference type="SUPFAM" id="SSF56935">
    <property type="entry name" value="Porins"/>
    <property type="match status" value="1"/>
</dbReference>
<evidence type="ECO:0000313" key="6">
    <source>
        <dbReference type="Proteomes" id="UP001165444"/>
    </source>
</evidence>
<sequence>MNNLEHVIRKSLVVGGLYFVPVWAMAAPIEVPNPKDFIEKASNLQINQTKTVTGTVVDAAGIPVIGANILVKGTTNGTITDIDGNFSIEVEENSILEVSYIGYVTTEVKVGANTTLSITLKEDSQALDELVVTALGIKREEKALGYSVQKVSGEDLSVVKGVNVASSLTGKISGLQINNSSEISESPELKLRGESPLIVIDGVAYGNMSMSDISAEDIESIDVLKGATASALYGVRGRAGAIMITTKKANEEGALTVNVSNNT</sequence>
<keyword evidence="6" id="KW-1185">Reference proteome</keyword>
<reference evidence="5 6" key="1">
    <citation type="submission" date="2022-03" db="EMBL/GenBank/DDBJ databases">
        <title>Parabacteroides sp. nov. isolated from swine feces.</title>
        <authorList>
            <person name="Bak J.E."/>
        </authorList>
    </citation>
    <scope>NUCLEOTIDE SEQUENCE [LARGE SCALE GENOMIC DNA]</scope>
    <source>
        <strain evidence="5 6">AGMB00274</strain>
    </source>
</reference>
<dbReference type="InterPro" id="IPR039426">
    <property type="entry name" value="TonB-dep_rcpt-like"/>
</dbReference>
<comment type="caution">
    <text evidence="5">The sequence shown here is derived from an EMBL/GenBank/DDBJ whole genome shotgun (WGS) entry which is preliminary data.</text>
</comment>
<proteinExistence type="inferred from homology"/>
<comment type="similarity">
    <text evidence="2">Belongs to the TonB-dependent receptor family.</text>
</comment>
<evidence type="ECO:0000259" key="4">
    <source>
        <dbReference type="Pfam" id="PF07715"/>
    </source>
</evidence>
<dbReference type="InterPro" id="IPR037066">
    <property type="entry name" value="Plug_dom_sf"/>
</dbReference>
<gene>
    <name evidence="5" type="ORF">MUN53_09930</name>
</gene>
<dbReference type="Gene3D" id="2.170.130.10">
    <property type="entry name" value="TonB-dependent receptor, plug domain"/>
    <property type="match status" value="1"/>
</dbReference>
<feature type="non-terminal residue" evidence="5">
    <location>
        <position position="263"/>
    </location>
</feature>
<evidence type="ECO:0000256" key="2">
    <source>
        <dbReference type="PROSITE-ProRule" id="PRU01360"/>
    </source>
</evidence>
<keyword evidence="2" id="KW-0813">Transport</keyword>
<name>A0ABT0C1M4_9BACT</name>
<dbReference type="InterPro" id="IPR023997">
    <property type="entry name" value="TonB-dep_OMP_SusC/RagA_CS"/>
</dbReference>
<accession>A0ABT0C1M4</accession>
<feature type="domain" description="TonB-dependent receptor plug" evidence="4">
    <location>
        <begin position="144"/>
        <end position="240"/>
    </location>
</feature>
<dbReference type="InterPro" id="IPR012910">
    <property type="entry name" value="Plug_dom"/>
</dbReference>
<dbReference type="SUPFAM" id="SSF49464">
    <property type="entry name" value="Carboxypeptidase regulatory domain-like"/>
    <property type="match status" value="1"/>
</dbReference>
<dbReference type="PROSITE" id="PS52016">
    <property type="entry name" value="TONB_DEPENDENT_REC_3"/>
    <property type="match status" value="1"/>
</dbReference>
<protein>
    <submittedName>
        <fullName evidence="5">Carboxypeptidase-like regulatory domain-containing protein</fullName>
    </submittedName>
</protein>
<evidence type="ECO:0000313" key="5">
    <source>
        <dbReference type="EMBL" id="MCJ2380924.1"/>
    </source>
</evidence>
<keyword evidence="2" id="KW-1134">Transmembrane beta strand</keyword>
<dbReference type="RefSeq" id="WP_243325227.1">
    <property type="nucleotide sequence ID" value="NZ_JAKZMM010000022.1"/>
</dbReference>
<keyword evidence="1" id="KW-0732">Signal</keyword>
<dbReference type="Proteomes" id="UP001165444">
    <property type="component" value="Unassembled WGS sequence"/>
</dbReference>
<evidence type="ECO:0000256" key="3">
    <source>
        <dbReference type="SAM" id="Phobius"/>
    </source>
</evidence>
<feature type="transmembrane region" description="Helical" evidence="3">
    <location>
        <begin position="12"/>
        <end position="29"/>
    </location>
</feature>
<keyword evidence="3" id="KW-1133">Transmembrane helix</keyword>
<dbReference type="EMBL" id="JAKZMM010000022">
    <property type="protein sequence ID" value="MCJ2380924.1"/>
    <property type="molecule type" value="Genomic_DNA"/>
</dbReference>
<dbReference type="Pfam" id="PF07715">
    <property type="entry name" value="Plug"/>
    <property type="match status" value="1"/>
</dbReference>
<dbReference type="Gene3D" id="2.60.40.1120">
    <property type="entry name" value="Carboxypeptidase-like, regulatory domain"/>
    <property type="match status" value="1"/>
</dbReference>
<keyword evidence="2 3" id="KW-0472">Membrane</keyword>
<keyword evidence="2 3" id="KW-0812">Transmembrane</keyword>
<evidence type="ECO:0000256" key="1">
    <source>
        <dbReference type="ARBA" id="ARBA00022729"/>
    </source>
</evidence>
<organism evidence="5 6">
    <name type="scientific">Parabacteroides faecalis</name>
    <dbReference type="NCBI Taxonomy" id="2924040"/>
    <lineage>
        <taxon>Bacteria</taxon>
        <taxon>Pseudomonadati</taxon>
        <taxon>Bacteroidota</taxon>
        <taxon>Bacteroidia</taxon>
        <taxon>Bacteroidales</taxon>
        <taxon>Tannerellaceae</taxon>
        <taxon>Parabacteroides</taxon>
    </lineage>
</organism>
<dbReference type="InterPro" id="IPR008969">
    <property type="entry name" value="CarboxyPept-like_regulatory"/>
</dbReference>
<keyword evidence="2" id="KW-0998">Cell outer membrane</keyword>